<evidence type="ECO:0000256" key="1">
    <source>
        <dbReference type="SAM" id="Coils"/>
    </source>
</evidence>
<proteinExistence type="predicted"/>
<dbReference type="EMBL" id="CAMPGE010029468">
    <property type="protein sequence ID" value="CAI2386940.1"/>
    <property type="molecule type" value="Genomic_DNA"/>
</dbReference>
<keyword evidence="3" id="KW-1185">Reference proteome</keyword>
<protein>
    <submittedName>
        <fullName evidence="2">Uncharacterized protein</fullName>
    </submittedName>
</protein>
<gene>
    <name evidence="2" type="ORF">ECRASSUSDP1_LOCUS28566</name>
</gene>
<organism evidence="2 3">
    <name type="scientific">Euplotes crassus</name>
    <dbReference type="NCBI Taxonomy" id="5936"/>
    <lineage>
        <taxon>Eukaryota</taxon>
        <taxon>Sar</taxon>
        <taxon>Alveolata</taxon>
        <taxon>Ciliophora</taxon>
        <taxon>Intramacronucleata</taxon>
        <taxon>Spirotrichea</taxon>
        <taxon>Hypotrichia</taxon>
        <taxon>Euplotida</taxon>
        <taxon>Euplotidae</taxon>
        <taxon>Moneuplotes</taxon>
    </lineage>
</organism>
<feature type="coiled-coil region" evidence="1">
    <location>
        <begin position="74"/>
        <end position="119"/>
    </location>
</feature>
<accession>A0AAD1Y951</accession>
<sequence length="692" mass="81225">MAYGSQNLEEQIIESLNYIPEDPLDYHEFDHNKSDWDNVPLIVTKFIIFLSRNFQGLSKKCKHKFSEETTKNVRVDLQQQINKITEDLTEDNKNLMQTQQEFKIKIQDLNQKFHELEETFKESKKFSETMATDNMYDLISIPSRNVDLTSRFPSYNELSKEEKLEKKQLYCGKKMKQGINNPNFEASWMNDDEFSNPKYSRARMFTLNQIRDLIYLHLSRSDLRKKACRHENLVDYHDNAIFDQNRDSRRFQVEVDEKFTNTRELQEKTNTEIQELILRYNKRITDINRTLSTNEKQLFMLREDSDYLQKHLDITKAKTEILDDKIAKVHSYFEGKIAEQNQQIQKEIKKANQYIKSESSRLSNIQKKSKELLLEVIEINKGTIISDVKEEMENVKMCLETTQEAIEKALKDNSEENQIRVSKIKGICSKYFEKYDKVNIAVEKKFEKVNLTFEEWKEKVLKPLNMSEARLYTTEVRIKEVEGKIYSNFAHSKEMFKKLIFALEQENLSHKPSLSASIQNAIAHNTRGSSGDASHSPRNSDMNFIFLKRLLFLKNEINEQSAEGFEPEEIEKNTRIKTPSFHIKKKVSKISTDLFMPKPRMGTVSVKHRKKSLRSTSPIKMFKSKDFQSKNNSKIKLDIFKKSIYGGAQILGKSFLDKNPKHAQSLSMHIDQIRKEATKSYDLKDISSQILG</sequence>
<name>A0AAD1Y951_EUPCR</name>
<comment type="caution">
    <text evidence="2">The sequence shown here is derived from an EMBL/GenBank/DDBJ whole genome shotgun (WGS) entry which is preliminary data.</text>
</comment>
<evidence type="ECO:0000313" key="3">
    <source>
        <dbReference type="Proteomes" id="UP001295684"/>
    </source>
</evidence>
<reference evidence="2" key="1">
    <citation type="submission" date="2023-07" db="EMBL/GenBank/DDBJ databases">
        <authorList>
            <consortium name="AG Swart"/>
            <person name="Singh M."/>
            <person name="Singh A."/>
            <person name="Seah K."/>
            <person name="Emmerich C."/>
        </authorList>
    </citation>
    <scope>NUCLEOTIDE SEQUENCE</scope>
    <source>
        <strain evidence="2">DP1</strain>
    </source>
</reference>
<dbReference type="Proteomes" id="UP001295684">
    <property type="component" value="Unassembled WGS sequence"/>
</dbReference>
<dbReference type="AlphaFoldDB" id="A0AAD1Y951"/>
<evidence type="ECO:0000313" key="2">
    <source>
        <dbReference type="EMBL" id="CAI2386940.1"/>
    </source>
</evidence>
<keyword evidence="1" id="KW-0175">Coiled coil</keyword>